<comment type="similarity">
    <text evidence="1">Belongs to the WAPL family.</text>
</comment>
<feature type="region of interest" description="Disordered" evidence="2">
    <location>
        <begin position="143"/>
        <end position="272"/>
    </location>
</feature>
<evidence type="ECO:0000256" key="2">
    <source>
        <dbReference type="SAM" id="MobiDB-lite"/>
    </source>
</evidence>
<dbReference type="Proteomes" id="UP000192578">
    <property type="component" value="Unassembled WGS sequence"/>
</dbReference>
<feature type="compositionally biased region" description="Low complexity" evidence="2">
    <location>
        <begin position="146"/>
        <end position="168"/>
    </location>
</feature>
<feature type="compositionally biased region" description="Low complexity" evidence="2">
    <location>
        <begin position="197"/>
        <end position="206"/>
    </location>
</feature>
<reference evidence="5" key="1">
    <citation type="submission" date="2017-01" db="EMBL/GenBank/DDBJ databases">
        <title>Comparative genomics of anhydrobiosis in the tardigrade Hypsibius dujardini.</title>
        <authorList>
            <person name="Yoshida Y."/>
            <person name="Koutsovoulos G."/>
            <person name="Laetsch D."/>
            <person name="Stevens L."/>
            <person name="Kumar S."/>
            <person name="Horikawa D."/>
            <person name="Ishino K."/>
            <person name="Komine S."/>
            <person name="Tomita M."/>
            <person name="Blaxter M."/>
            <person name="Arakawa K."/>
        </authorList>
    </citation>
    <scope>NUCLEOTIDE SEQUENCE [LARGE SCALE GENOMIC DNA]</scope>
    <source>
        <strain evidence="5">Z151</strain>
    </source>
</reference>
<dbReference type="InterPro" id="IPR039874">
    <property type="entry name" value="WAPL"/>
</dbReference>
<dbReference type="Gene3D" id="1.25.10.10">
    <property type="entry name" value="Leucine-rich Repeat Variant"/>
    <property type="match status" value="1"/>
</dbReference>
<evidence type="ECO:0000313" key="4">
    <source>
        <dbReference type="EMBL" id="OWA50932.1"/>
    </source>
</evidence>
<evidence type="ECO:0000313" key="5">
    <source>
        <dbReference type="Proteomes" id="UP000192578"/>
    </source>
</evidence>
<comment type="caution">
    <text evidence="4">The sequence shown here is derived from an EMBL/GenBank/DDBJ whole genome shotgun (WGS) entry which is preliminary data.</text>
</comment>
<proteinExistence type="inferred from homology"/>
<keyword evidence="5" id="KW-1185">Reference proteome</keyword>
<feature type="domain" description="Wings apart-like protein C-terminal" evidence="3">
    <location>
        <begin position="345"/>
        <end position="667"/>
    </location>
</feature>
<gene>
    <name evidence="4" type="ORF">BV898_15433</name>
</gene>
<dbReference type="PANTHER" id="PTHR22100:SF13">
    <property type="entry name" value="WINGS APART-LIKE PROTEIN HOMOLOG"/>
    <property type="match status" value="1"/>
</dbReference>
<feature type="compositionally biased region" description="Low complexity" evidence="2">
    <location>
        <begin position="22"/>
        <end position="31"/>
    </location>
</feature>
<name>A0A9X6RKH2_HYPEX</name>
<protein>
    <recommendedName>
        <fullName evidence="3">Wings apart-like protein C-terminal domain-containing protein</fullName>
    </recommendedName>
</protein>
<accession>A0A9X6RKH2</accession>
<dbReference type="InterPro" id="IPR011989">
    <property type="entry name" value="ARM-like"/>
</dbReference>
<organism evidence="4 5">
    <name type="scientific">Hypsibius exemplaris</name>
    <name type="common">Freshwater tardigrade</name>
    <dbReference type="NCBI Taxonomy" id="2072580"/>
    <lineage>
        <taxon>Eukaryota</taxon>
        <taxon>Metazoa</taxon>
        <taxon>Ecdysozoa</taxon>
        <taxon>Tardigrada</taxon>
        <taxon>Eutardigrada</taxon>
        <taxon>Parachela</taxon>
        <taxon>Hypsibioidea</taxon>
        <taxon>Hypsibiidae</taxon>
        <taxon>Hypsibius</taxon>
    </lineage>
</organism>
<feature type="region of interest" description="Disordered" evidence="2">
    <location>
        <begin position="97"/>
        <end position="119"/>
    </location>
</feature>
<evidence type="ECO:0000259" key="3">
    <source>
        <dbReference type="Pfam" id="PF07814"/>
    </source>
</evidence>
<dbReference type="PANTHER" id="PTHR22100">
    <property type="entry name" value="WINGS APART-LIKE PROTEIN HOMOLOG"/>
    <property type="match status" value="1"/>
</dbReference>
<dbReference type="EMBL" id="MTYJ01000208">
    <property type="protein sequence ID" value="OWA50932.1"/>
    <property type="molecule type" value="Genomic_DNA"/>
</dbReference>
<evidence type="ECO:0000256" key="1">
    <source>
        <dbReference type="ARBA" id="ARBA00006854"/>
    </source>
</evidence>
<dbReference type="InterPro" id="IPR022771">
    <property type="entry name" value="WAPL_C"/>
</dbReference>
<sequence length="826" mass="89193">MSDRLTKTPLQGALVYRKRSTRSPTSTTSSTAVSGVESPDDLWEQFKRAGTPKDDGEDIRLFTLGSMPRPPILNRAKTVGRVVPPVKNNLRSEFQAAESEPLGISKEEKTIPSSSSSSVAVLLPVKRKSPTSAYDFDAEDDDIELGSSQGLSSSQGSSSQGSNASTGSAKAPPRKKIVSAHDGAFRKPAAPPAGMKARATTRATTRVPPAEKGESYPPGGQKRPQSQASVMERPNKISSPDKAAAPSRIVFLPTKPSDAMPSSSSLRSLSKPTTAALNGQVAKTTTITGKTADAAKVTGSVASATTKKPSAVPLPVKSMSMPTIMPVRNNTDVYDHRGEAEWRKEILGLTARMKTAPANTVAIRCDSTVKLARKLLDPSFRTEFARVVSETDQGVFDLLADASAEPNLALSLAAAVLVLSADTSSRMVMKNATTLRLMARIIGQGAATPEKLNGAVVEGVLDVVGRCKLAPALAKEPLTAPRLMLEALITMKLSGHYSWFLDEIRHQGLIEHLIKHFSDTVARLTATGSFTLLISVHKISEFFYRCMHTNKENSIRLVSACDFEGLTAVYRAIKFCVAQFLKASVPAVDVRTECGKVLRSLLSLLVNLTGHADLLRVQMLEKQPNLMRSLIQACFDLNGHLPQDKAQEILIRAILCIVNFTFNCEKNCEVFLKVDSVFASKRPNLVAFVELLKKTSDEAVTSGNALDRYTEQYGRMIQAIEKNADVTITDVLDKAGENMEHYAIMCYDGLLLGHLVTQSEGAQVQLKKHFATVFGDVSTAVTVAADAIKRMTDFITDAKAENVHPLSEMQAAVDALEAYGYRNSAD</sequence>
<feature type="region of interest" description="Disordered" evidence="2">
    <location>
        <begin position="1"/>
        <end position="41"/>
    </location>
</feature>
<dbReference type="OrthoDB" id="78088at2759"/>
<dbReference type="Pfam" id="PF07814">
    <property type="entry name" value="WAPL"/>
    <property type="match status" value="1"/>
</dbReference>
<dbReference type="AlphaFoldDB" id="A0A9X6RKH2"/>